<dbReference type="STRING" id="690879.TSACC_21117"/>
<keyword evidence="3" id="KW-1185">Reference proteome</keyword>
<dbReference type="Gene3D" id="1.10.10.10">
    <property type="entry name" value="Winged helix-like DNA-binding domain superfamily/Winged helix DNA-binding domain"/>
    <property type="match status" value="1"/>
</dbReference>
<proteinExistence type="predicted"/>
<keyword evidence="2" id="KW-0238">DNA-binding</keyword>
<reference evidence="3" key="1">
    <citation type="journal article" date="2017" name="Genome Announc.">
        <title>Draft Genome Sequence of Terrimicrobium sacchariphilum NM-5T, a Facultative Anaerobic Soil Bacterium of the Class Spartobacteria.</title>
        <authorList>
            <person name="Qiu Y.L."/>
            <person name="Tourlousse D.M."/>
            <person name="Matsuura N."/>
            <person name="Ohashi A."/>
            <person name="Sekiguchi Y."/>
        </authorList>
    </citation>
    <scope>NUCLEOTIDE SEQUENCE [LARGE SCALE GENOMIC DNA]</scope>
    <source>
        <strain evidence="3">NM-5</strain>
    </source>
</reference>
<evidence type="ECO:0000313" key="2">
    <source>
        <dbReference type="EMBL" id="GAT32717.1"/>
    </source>
</evidence>
<dbReference type="GO" id="GO:0003700">
    <property type="term" value="F:DNA-binding transcription factor activity"/>
    <property type="evidence" value="ECO:0007669"/>
    <property type="project" value="InterPro"/>
</dbReference>
<dbReference type="AlphaFoldDB" id="A0A146G738"/>
<dbReference type="InterPro" id="IPR039422">
    <property type="entry name" value="MarR/SlyA-like"/>
</dbReference>
<accession>A0A146G738</accession>
<dbReference type="InterPro" id="IPR036388">
    <property type="entry name" value="WH-like_DNA-bd_sf"/>
</dbReference>
<name>A0A146G738_TERSA</name>
<feature type="domain" description="HTH marR-type" evidence="1">
    <location>
        <begin position="17"/>
        <end position="151"/>
    </location>
</feature>
<dbReference type="EMBL" id="BDCO01000002">
    <property type="protein sequence ID" value="GAT32717.1"/>
    <property type="molecule type" value="Genomic_DNA"/>
</dbReference>
<evidence type="ECO:0000259" key="1">
    <source>
        <dbReference type="PROSITE" id="PS50995"/>
    </source>
</evidence>
<dbReference type="GO" id="GO:0006950">
    <property type="term" value="P:response to stress"/>
    <property type="evidence" value="ECO:0007669"/>
    <property type="project" value="TreeGrafter"/>
</dbReference>
<gene>
    <name evidence="2" type="ORF">TSACC_21117</name>
</gene>
<dbReference type="RefSeq" id="WP_075078534.1">
    <property type="nucleotide sequence ID" value="NZ_BDCO01000002.1"/>
</dbReference>
<dbReference type="OrthoDB" id="188700at2"/>
<sequence>MRRTSLDNVNRKPLSEAEQVFESIHYLMHLFRSGMYRVLRDGPYKLTHLEGKLLGYFSRHPGSTLGDLAEETGKDKGQLARLIRSLKEQGLLASVEDDTDRRKVKLALTPQGEKIHQMLRKEVSRLSEIAIQGLDAGQRQYLLARLNRIQSNLEESFRGDS</sequence>
<organism evidence="2 3">
    <name type="scientific">Terrimicrobium sacchariphilum</name>
    <dbReference type="NCBI Taxonomy" id="690879"/>
    <lineage>
        <taxon>Bacteria</taxon>
        <taxon>Pseudomonadati</taxon>
        <taxon>Verrucomicrobiota</taxon>
        <taxon>Terrimicrobiia</taxon>
        <taxon>Terrimicrobiales</taxon>
        <taxon>Terrimicrobiaceae</taxon>
        <taxon>Terrimicrobium</taxon>
    </lineage>
</organism>
<dbReference type="PROSITE" id="PS50995">
    <property type="entry name" value="HTH_MARR_2"/>
    <property type="match status" value="1"/>
</dbReference>
<protein>
    <submittedName>
        <fullName evidence="2">DNA-binding transcriptional regulator, MarR family</fullName>
    </submittedName>
</protein>
<evidence type="ECO:0000313" key="3">
    <source>
        <dbReference type="Proteomes" id="UP000076023"/>
    </source>
</evidence>
<dbReference type="GO" id="GO:0003677">
    <property type="term" value="F:DNA binding"/>
    <property type="evidence" value="ECO:0007669"/>
    <property type="project" value="UniProtKB-KW"/>
</dbReference>
<dbReference type="Pfam" id="PF12802">
    <property type="entry name" value="MarR_2"/>
    <property type="match status" value="1"/>
</dbReference>
<dbReference type="InterPro" id="IPR036390">
    <property type="entry name" value="WH_DNA-bd_sf"/>
</dbReference>
<dbReference type="PANTHER" id="PTHR33164">
    <property type="entry name" value="TRANSCRIPTIONAL REGULATOR, MARR FAMILY"/>
    <property type="match status" value="1"/>
</dbReference>
<dbReference type="InParanoid" id="A0A146G738"/>
<dbReference type="InterPro" id="IPR000835">
    <property type="entry name" value="HTH_MarR-typ"/>
</dbReference>
<comment type="caution">
    <text evidence="2">The sequence shown here is derived from an EMBL/GenBank/DDBJ whole genome shotgun (WGS) entry which is preliminary data.</text>
</comment>
<dbReference type="PANTHER" id="PTHR33164:SF43">
    <property type="entry name" value="HTH-TYPE TRANSCRIPTIONAL REPRESSOR YETL"/>
    <property type="match status" value="1"/>
</dbReference>
<dbReference type="SUPFAM" id="SSF46785">
    <property type="entry name" value="Winged helix' DNA-binding domain"/>
    <property type="match status" value="1"/>
</dbReference>
<dbReference type="Proteomes" id="UP000076023">
    <property type="component" value="Unassembled WGS sequence"/>
</dbReference>
<dbReference type="SMART" id="SM00347">
    <property type="entry name" value="HTH_MARR"/>
    <property type="match status" value="1"/>
</dbReference>